<proteinExistence type="predicted"/>
<dbReference type="Pfam" id="PF08837">
    <property type="entry name" value="DUF1810"/>
    <property type="match status" value="1"/>
</dbReference>
<gene>
    <name evidence="1" type="ORF">KY084_13720</name>
</gene>
<evidence type="ECO:0000313" key="2">
    <source>
        <dbReference type="Proteomes" id="UP001197214"/>
    </source>
</evidence>
<reference evidence="1 2" key="1">
    <citation type="submission" date="2021-07" db="EMBL/GenBank/DDBJ databases">
        <title>Stakelama flava sp. nov., a novel endophytic bacterium isolated from branch of Kandelia candel.</title>
        <authorList>
            <person name="Tuo L."/>
        </authorList>
    </citation>
    <scope>NUCLEOTIDE SEQUENCE [LARGE SCALE GENOMIC DNA]</scope>
    <source>
        <strain evidence="1 2">CBK3Z-3</strain>
    </source>
</reference>
<sequence>MENDLSRFVEAQQNVWQQALAELKAGDKRSHWMWFIFPQIAGLGQSPTARFYAIAGRSEAGAYMAHALLGPRLIAASEAVLDHKGERTASAMLGEIDAMKLKSSMTLFEAVSDEPVFGAVLDAFYGGERDSATLNRL</sequence>
<dbReference type="PIRSF" id="PIRSF008546">
    <property type="entry name" value="UCP008546"/>
    <property type="match status" value="1"/>
</dbReference>
<comment type="caution">
    <text evidence="1">The sequence shown here is derived from an EMBL/GenBank/DDBJ whole genome shotgun (WGS) entry which is preliminary data.</text>
</comment>
<keyword evidence="2" id="KW-1185">Reference proteome</keyword>
<dbReference type="EMBL" id="JAHWZX010000015">
    <property type="protein sequence ID" value="MBW4331926.1"/>
    <property type="molecule type" value="Genomic_DNA"/>
</dbReference>
<name>A0ABS6XP66_9SPHN</name>
<dbReference type="InterPro" id="IPR014937">
    <property type="entry name" value="DUF1810"/>
</dbReference>
<evidence type="ECO:0000313" key="1">
    <source>
        <dbReference type="EMBL" id="MBW4331926.1"/>
    </source>
</evidence>
<organism evidence="1 2">
    <name type="scientific">Stakelama flava</name>
    <dbReference type="NCBI Taxonomy" id="2860338"/>
    <lineage>
        <taxon>Bacteria</taxon>
        <taxon>Pseudomonadati</taxon>
        <taxon>Pseudomonadota</taxon>
        <taxon>Alphaproteobacteria</taxon>
        <taxon>Sphingomonadales</taxon>
        <taxon>Sphingomonadaceae</taxon>
        <taxon>Stakelama</taxon>
    </lineage>
</organism>
<accession>A0ABS6XP66</accession>
<dbReference type="Proteomes" id="UP001197214">
    <property type="component" value="Unassembled WGS sequence"/>
</dbReference>
<protein>
    <submittedName>
        <fullName evidence="1">DUF1810 domain-containing protein</fullName>
    </submittedName>
</protein>